<evidence type="ECO:0000313" key="1">
    <source>
        <dbReference type="EMBL" id="SVA30226.1"/>
    </source>
</evidence>
<dbReference type="InterPro" id="IPR052026">
    <property type="entry name" value="ExeA_AAA_ATPase_DNA-bind"/>
</dbReference>
<dbReference type="InterPro" id="IPR027417">
    <property type="entry name" value="P-loop_NTPase"/>
</dbReference>
<dbReference type="EMBL" id="UINC01006889">
    <property type="protein sequence ID" value="SVA30226.1"/>
    <property type="molecule type" value="Genomic_DNA"/>
</dbReference>
<dbReference type="PANTHER" id="PTHR35894">
    <property type="entry name" value="GENERAL SECRETION PATHWAY PROTEIN A-RELATED"/>
    <property type="match status" value="1"/>
</dbReference>
<dbReference type="SUPFAM" id="SSF52540">
    <property type="entry name" value="P-loop containing nucleoside triphosphate hydrolases"/>
    <property type="match status" value="1"/>
</dbReference>
<reference evidence="1" key="1">
    <citation type="submission" date="2018-05" db="EMBL/GenBank/DDBJ databases">
        <authorList>
            <person name="Lanie J.A."/>
            <person name="Ng W.-L."/>
            <person name="Kazmierczak K.M."/>
            <person name="Andrzejewski T.M."/>
            <person name="Davidsen T.M."/>
            <person name="Wayne K.J."/>
            <person name="Tettelin H."/>
            <person name="Glass J.I."/>
            <person name="Rusch D."/>
            <person name="Podicherti R."/>
            <person name="Tsui H.-C.T."/>
            <person name="Winkler M.E."/>
        </authorList>
    </citation>
    <scope>NUCLEOTIDE SEQUENCE</scope>
</reference>
<organism evidence="1">
    <name type="scientific">marine metagenome</name>
    <dbReference type="NCBI Taxonomy" id="408172"/>
    <lineage>
        <taxon>unclassified sequences</taxon>
        <taxon>metagenomes</taxon>
        <taxon>ecological metagenomes</taxon>
    </lineage>
</organism>
<evidence type="ECO:0008006" key="2">
    <source>
        <dbReference type="Google" id="ProtNLM"/>
    </source>
</evidence>
<proteinExistence type="predicted"/>
<dbReference type="AlphaFoldDB" id="A0A381UPZ7"/>
<accession>A0A381UPZ7</accession>
<sequence length="59" mass="6595">MYTQFFGLREKPFSITPDPRYLYLSQRHSDGLAHLIYGISQSGGFIQLTGEVGTGKTTL</sequence>
<name>A0A381UPZ7_9ZZZZ</name>
<gene>
    <name evidence="1" type="ORF">METZ01_LOCUS83080</name>
</gene>
<feature type="non-terminal residue" evidence="1">
    <location>
        <position position="59"/>
    </location>
</feature>
<protein>
    <recommendedName>
        <fullName evidence="2">AAA family ATPase</fullName>
    </recommendedName>
</protein>
<dbReference type="PANTHER" id="PTHR35894:SF1">
    <property type="entry name" value="PHOSPHORIBULOKINASE _ URIDINE KINASE FAMILY"/>
    <property type="match status" value="1"/>
</dbReference>